<evidence type="ECO:0000313" key="3">
    <source>
        <dbReference type="Proteomes" id="UP000248924"/>
    </source>
</evidence>
<accession>A0A2W2ELL7</accession>
<dbReference type="InterPro" id="IPR007803">
    <property type="entry name" value="Asp/Arg/Pro-Hydrxlase"/>
</dbReference>
<dbReference type="RefSeq" id="WP_111216880.1">
    <property type="nucleotide sequence ID" value="NZ_POTY01000181.1"/>
</dbReference>
<reference evidence="2 3" key="1">
    <citation type="submission" date="2018-01" db="EMBL/GenBank/DDBJ databases">
        <title>Draft genome sequence of Jishengella sp. NA12.</title>
        <authorList>
            <person name="Sahin N."/>
            <person name="Ay H."/>
            <person name="Saygin H."/>
        </authorList>
    </citation>
    <scope>NUCLEOTIDE SEQUENCE [LARGE SCALE GENOMIC DNA]</scope>
    <source>
        <strain evidence="2 3">NA12</strain>
    </source>
</reference>
<dbReference type="PANTHER" id="PTHR12366">
    <property type="entry name" value="ASPARTYL/ASPARAGINYL BETA-HYDROXYLASE"/>
    <property type="match status" value="1"/>
</dbReference>
<proteinExistence type="predicted"/>
<organism evidence="2 3">
    <name type="scientific">Micromonospora craterilacus</name>
    <dbReference type="NCBI Taxonomy" id="1655439"/>
    <lineage>
        <taxon>Bacteria</taxon>
        <taxon>Bacillati</taxon>
        <taxon>Actinomycetota</taxon>
        <taxon>Actinomycetes</taxon>
        <taxon>Micromonosporales</taxon>
        <taxon>Micromonosporaceae</taxon>
        <taxon>Micromonospora</taxon>
    </lineage>
</organism>
<gene>
    <name evidence="2" type="ORF">C1I95_23965</name>
</gene>
<dbReference type="Proteomes" id="UP000248924">
    <property type="component" value="Unassembled WGS sequence"/>
</dbReference>
<name>A0A2W2ELL7_9ACTN</name>
<dbReference type="AlphaFoldDB" id="A0A2W2ELL7"/>
<sequence>MNGRDSGSERYLTQVARTNYSSLIDTWHAAGHTEHARACARLAVAQGVWTHPLQRDRDHLADLTADPLPDPSRFWFVDHLEQRFPEIQAEVRGVLAAPGNPVQPTVEDDWLLQAGSWRQAYLFRDGRWQEETCRHLPVTRAILAEIPEVTTFSPGVILVSRLTPGTRIMPHCGSTNAVLRIHLPITVPSGAWIRVADQTLTWQEGRCLIFDDSFEHEVGHEGTEDRVVLILDIAHPDLDPRHRERLLANRPSPEERILAFLRQRGIAQVSLRDGDVLLTPEPAMADLADRYLTSAGLAGAELDGDQVHWRPAPEPG</sequence>
<dbReference type="EMBL" id="POTY01000181">
    <property type="protein sequence ID" value="PZG13298.1"/>
    <property type="molecule type" value="Genomic_DNA"/>
</dbReference>
<evidence type="ECO:0000259" key="1">
    <source>
        <dbReference type="Pfam" id="PF05118"/>
    </source>
</evidence>
<dbReference type="InterPro" id="IPR039038">
    <property type="entry name" value="ASPH"/>
</dbReference>
<comment type="caution">
    <text evidence="2">The sequence shown here is derived from an EMBL/GenBank/DDBJ whole genome shotgun (WGS) entry which is preliminary data.</text>
</comment>
<feature type="domain" description="Aspartyl/asparaginy/proline hydroxylase" evidence="1">
    <location>
        <begin position="81"/>
        <end position="236"/>
    </location>
</feature>
<dbReference type="InterPro" id="IPR027443">
    <property type="entry name" value="IPNS-like_sf"/>
</dbReference>
<dbReference type="OrthoDB" id="21665at2"/>
<dbReference type="Gene3D" id="2.60.120.330">
    <property type="entry name" value="B-lactam Antibiotic, Isopenicillin N Synthase, Chain"/>
    <property type="match status" value="1"/>
</dbReference>
<keyword evidence="3" id="KW-1185">Reference proteome</keyword>
<protein>
    <submittedName>
        <fullName evidence="2">Aspartyl/asparaginyl beta-hydroxylase domain-containing protein</fullName>
    </submittedName>
</protein>
<dbReference type="GO" id="GO:0062101">
    <property type="term" value="F:peptidyl-aspartic acid 3-dioxygenase activity"/>
    <property type="evidence" value="ECO:0007669"/>
    <property type="project" value="InterPro"/>
</dbReference>
<dbReference type="PANTHER" id="PTHR12366:SF32">
    <property type="entry name" value="ASPARTATE BETA-HYDROXYLASE ISOFORM X1"/>
    <property type="match status" value="1"/>
</dbReference>
<dbReference type="SUPFAM" id="SSF51197">
    <property type="entry name" value="Clavaminate synthase-like"/>
    <property type="match status" value="1"/>
</dbReference>
<dbReference type="Pfam" id="PF05118">
    <property type="entry name" value="Asp_Arg_Hydrox"/>
    <property type="match status" value="1"/>
</dbReference>
<evidence type="ECO:0000313" key="2">
    <source>
        <dbReference type="EMBL" id="PZG13298.1"/>
    </source>
</evidence>